<evidence type="ECO:0000256" key="2">
    <source>
        <dbReference type="ARBA" id="ARBA00006656"/>
    </source>
</evidence>
<evidence type="ECO:0000313" key="6">
    <source>
        <dbReference type="EMBL" id="GBN90292.1"/>
    </source>
</evidence>
<dbReference type="Gene3D" id="2.10.90.10">
    <property type="entry name" value="Cystine-knot cytokines"/>
    <property type="match status" value="1"/>
</dbReference>
<dbReference type="SMART" id="SM00204">
    <property type="entry name" value="TGFB"/>
    <property type="match status" value="1"/>
</dbReference>
<evidence type="ECO:0000256" key="3">
    <source>
        <dbReference type="ARBA" id="ARBA00022525"/>
    </source>
</evidence>
<keyword evidence="7" id="KW-1185">Reference proteome</keyword>
<comment type="similarity">
    <text evidence="2 4">Belongs to the TGF-beta family.</text>
</comment>
<reference evidence="6 7" key="1">
    <citation type="journal article" date="2019" name="Sci. Rep.">
        <title>Orb-weaving spider Araneus ventricosus genome elucidates the spidroin gene catalogue.</title>
        <authorList>
            <person name="Kono N."/>
            <person name="Nakamura H."/>
            <person name="Ohtoshi R."/>
            <person name="Moran D.A.P."/>
            <person name="Shinohara A."/>
            <person name="Yoshida Y."/>
            <person name="Fujiwara M."/>
            <person name="Mori M."/>
            <person name="Tomita M."/>
            <person name="Arakawa K."/>
        </authorList>
    </citation>
    <scope>NUCLEOTIDE SEQUENCE [LARGE SCALE GENOMIC DNA]</scope>
</reference>
<feature type="domain" description="TGF-beta family profile" evidence="5">
    <location>
        <begin position="126"/>
        <end position="249"/>
    </location>
</feature>
<dbReference type="GO" id="GO:0005615">
    <property type="term" value="C:extracellular space"/>
    <property type="evidence" value="ECO:0007669"/>
    <property type="project" value="TreeGrafter"/>
</dbReference>
<protein>
    <recommendedName>
        <fullName evidence="5">TGF-beta family profile domain-containing protein</fullName>
    </recommendedName>
</protein>
<dbReference type="InterPro" id="IPR001839">
    <property type="entry name" value="TGF-b_C"/>
</dbReference>
<comment type="caution">
    <text evidence="6">The sequence shown here is derived from an EMBL/GenBank/DDBJ whole genome shotgun (WGS) entry which is preliminary data.</text>
</comment>
<gene>
    <name evidence="6" type="ORF">AVEN_182688_1</name>
</gene>
<dbReference type="CDD" id="cd13756">
    <property type="entry name" value="TGF_beta_BMPs_GDFs"/>
    <property type="match status" value="1"/>
</dbReference>
<dbReference type="AlphaFoldDB" id="A0A4Y2SPN2"/>
<dbReference type="Proteomes" id="UP000499080">
    <property type="component" value="Unassembled WGS sequence"/>
</dbReference>
<dbReference type="InterPro" id="IPR015615">
    <property type="entry name" value="TGF-beta-rel"/>
</dbReference>
<dbReference type="PROSITE" id="PS51362">
    <property type="entry name" value="TGF_BETA_2"/>
    <property type="match status" value="1"/>
</dbReference>
<evidence type="ECO:0000256" key="4">
    <source>
        <dbReference type="RuleBase" id="RU000354"/>
    </source>
</evidence>
<keyword evidence="4" id="KW-0339">Growth factor</keyword>
<name>A0A4Y2SPN2_ARAVE</name>
<accession>A0A4Y2SPN2</accession>
<proteinExistence type="inferred from homology"/>
<dbReference type="PANTHER" id="PTHR11848">
    <property type="entry name" value="TGF-BETA FAMILY"/>
    <property type="match status" value="1"/>
</dbReference>
<dbReference type="GO" id="GO:0005125">
    <property type="term" value="F:cytokine activity"/>
    <property type="evidence" value="ECO:0007669"/>
    <property type="project" value="TreeGrafter"/>
</dbReference>
<dbReference type="SUPFAM" id="SSF57501">
    <property type="entry name" value="Cystine-knot cytokines"/>
    <property type="match status" value="1"/>
</dbReference>
<organism evidence="6 7">
    <name type="scientific">Araneus ventricosus</name>
    <name type="common">Orbweaver spider</name>
    <name type="synonym">Epeira ventricosa</name>
    <dbReference type="NCBI Taxonomy" id="182803"/>
    <lineage>
        <taxon>Eukaryota</taxon>
        <taxon>Metazoa</taxon>
        <taxon>Ecdysozoa</taxon>
        <taxon>Arthropoda</taxon>
        <taxon>Chelicerata</taxon>
        <taxon>Arachnida</taxon>
        <taxon>Araneae</taxon>
        <taxon>Araneomorphae</taxon>
        <taxon>Entelegynae</taxon>
        <taxon>Araneoidea</taxon>
        <taxon>Araneidae</taxon>
        <taxon>Araneus</taxon>
    </lineage>
</organism>
<comment type="subcellular location">
    <subcellularLocation>
        <location evidence="1">Secreted</location>
    </subcellularLocation>
</comment>
<dbReference type="GO" id="GO:0008083">
    <property type="term" value="F:growth factor activity"/>
    <property type="evidence" value="ECO:0007669"/>
    <property type="project" value="UniProtKB-KW"/>
</dbReference>
<dbReference type="Pfam" id="PF00019">
    <property type="entry name" value="TGF_beta"/>
    <property type="match status" value="1"/>
</dbReference>
<evidence type="ECO:0000256" key="1">
    <source>
        <dbReference type="ARBA" id="ARBA00004613"/>
    </source>
</evidence>
<dbReference type="OrthoDB" id="6427568at2759"/>
<dbReference type="EMBL" id="BGPR01023247">
    <property type="protein sequence ID" value="GBN90292.1"/>
    <property type="molecule type" value="Genomic_DNA"/>
</dbReference>
<dbReference type="InterPro" id="IPR029034">
    <property type="entry name" value="Cystine-knot_cytokine"/>
</dbReference>
<evidence type="ECO:0000259" key="5">
    <source>
        <dbReference type="PROSITE" id="PS51362"/>
    </source>
</evidence>
<evidence type="ECO:0000313" key="7">
    <source>
        <dbReference type="Proteomes" id="UP000499080"/>
    </source>
</evidence>
<keyword evidence="3" id="KW-0964">Secreted</keyword>
<sequence>MAQGGFPLKKAELRIEFYGISNKTAMQNKTYFADIHPIDIALELSPIKSSSPYIDEDLVELTFDVTELYNATRKEGLDVLQFKLRLLRGNRRTAKALSRTTIKAFVIVYEKLKSCGFQDAFKRDVRAKRSRDINLEKDNVPERNSTVGLDINEEEHCHKKDAFVTFAEKGMDFVIHPSYYRTSDCVLDLALSHTFMQTDLSKSKRKGGLVCCVPTDFESLTMVFEDISNDGRPVMSKFNDMAARRCGCQLI</sequence>